<accession>A0AA39Z850</accession>
<feature type="region of interest" description="Disordered" evidence="1">
    <location>
        <begin position="707"/>
        <end position="742"/>
    </location>
</feature>
<reference evidence="2" key="1">
    <citation type="submission" date="2023-06" db="EMBL/GenBank/DDBJ databases">
        <title>Genome-scale phylogeny and comparative genomics of the fungal order Sordariales.</title>
        <authorList>
            <consortium name="Lawrence Berkeley National Laboratory"/>
            <person name="Hensen N."/>
            <person name="Bonometti L."/>
            <person name="Westerberg I."/>
            <person name="Brannstrom I.O."/>
            <person name="Guillou S."/>
            <person name="Cros-Aarteil S."/>
            <person name="Calhoun S."/>
            <person name="Haridas S."/>
            <person name="Kuo A."/>
            <person name="Mondo S."/>
            <person name="Pangilinan J."/>
            <person name="Riley R."/>
            <person name="Labutti K."/>
            <person name="Andreopoulos B."/>
            <person name="Lipzen A."/>
            <person name="Chen C."/>
            <person name="Yanf M."/>
            <person name="Daum C."/>
            <person name="Ng V."/>
            <person name="Clum A."/>
            <person name="Steindorff A."/>
            <person name="Ohm R."/>
            <person name="Martin F."/>
            <person name="Silar P."/>
            <person name="Natvig D."/>
            <person name="Lalanne C."/>
            <person name="Gautier V."/>
            <person name="Ament-Velasquez S.L."/>
            <person name="Kruys A."/>
            <person name="Hutchinson M.I."/>
            <person name="Powell A.J."/>
            <person name="Barry K."/>
            <person name="Miller A.N."/>
            <person name="Grigoriev I.V."/>
            <person name="Debuchy R."/>
            <person name="Gladieux P."/>
            <person name="Thoren M.H."/>
            <person name="Johannesson H."/>
        </authorList>
    </citation>
    <scope>NUCLEOTIDE SEQUENCE</scope>
    <source>
        <strain evidence="2">CBS 307.81</strain>
    </source>
</reference>
<evidence type="ECO:0000313" key="2">
    <source>
        <dbReference type="EMBL" id="KAK0665854.1"/>
    </source>
</evidence>
<feature type="compositionally biased region" description="Low complexity" evidence="1">
    <location>
        <begin position="715"/>
        <end position="742"/>
    </location>
</feature>
<evidence type="ECO:0000256" key="1">
    <source>
        <dbReference type="SAM" id="MobiDB-lite"/>
    </source>
</evidence>
<gene>
    <name evidence="2" type="ORF">QBC41DRAFT_305765</name>
</gene>
<keyword evidence="3" id="KW-1185">Reference proteome</keyword>
<evidence type="ECO:0000313" key="3">
    <source>
        <dbReference type="Proteomes" id="UP001174997"/>
    </source>
</evidence>
<proteinExistence type="predicted"/>
<organism evidence="2 3">
    <name type="scientific">Cercophora samala</name>
    <dbReference type="NCBI Taxonomy" id="330535"/>
    <lineage>
        <taxon>Eukaryota</taxon>
        <taxon>Fungi</taxon>
        <taxon>Dikarya</taxon>
        <taxon>Ascomycota</taxon>
        <taxon>Pezizomycotina</taxon>
        <taxon>Sordariomycetes</taxon>
        <taxon>Sordariomycetidae</taxon>
        <taxon>Sordariales</taxon>
        <taxon>Lasiosphaeriaceae</taxon>
        <taxon>Cercophora</taxon>
    </lineage>
</organism>
<comment type="caution">
    <text evidence="2">The sequence shown here is derived from an EMBL/GenBank/DDBJ whole genome shotgun (WGS) entry which is preliminary data.</text>
</comment>
<dbReference type="Proteomes" id="UP001174997">
    <property type="component" value="Unassembled WGS sequence"/>
</dbReference>
<name>A0AA39Z850_9PEZI</name>
<protein>
    <submittedName>
        <fullName evidence="2">Uncharacterized protein</fullName>
    </submittedName>
</protein>
<sequence>MGSLIPASADPLAAMSEVQLIVHAPPDFPTDKRTEILGVCGVADEHATSDKYAWIVADFLAYKVGCFGLGLRIDQTWLSSLDLYPFLENVSTKLDTGPGSPLREKIFGPNENHITTVPGDNAGFLSALLTQIGDSAKSAVSKNVPLVIFMFTPVTPEHDLCIDFGEKKFLTTEEICRTIEEATGNSNLPVTLLTPSAFTGGWNCRPNLMGPPRCSDTKAMELISRSSGGAFADTFMKIFTSRQSPLLAPEHQDVARYDDLMPLSPTVEQKNFLHHLQGRIHEILEHRFSPFAKRHTCVVDGPDPWETLGPRTGLPLKDWSPRFKDRPPYEAVRRVEFFGEAFGGERNSQFFHLCYLIDIELSTCPGDWNKKTAGMTQELFRGFTEHPNPDDDHFKQVFDALDYRASSMKLAHCVAKALHLPMPGNLKCRYWNDGYDQDDAFYKRHAAAFGEAHNLFDQVAVRPRERRHDYKVVRFLRASRWLSACIAMRFANDGTHTANVKDFVNDSVASFITQVKDLQLGLLLQDKDVLKASSRWLAAIGFSDSRNLEILGAVDAPTPSPKVFVPSPAAPAFVSKGKGKEVAHIEETPSLWFQKESPAYPTQQAQIDDGDVDTGFPDEEHADEFALQQALLNEAEFNKAKQKPITEPVVQPPKHVISIHQPRVFTPSRQQTLVQSVNTPLRVVSNRPVTTGIPEITYTNSTGIAATKPGTVNTPDSTPAATPAPKSPAAAPALRSPAPKSPASNFSVINVVEPTVAPVVEPVPTTTPLSNPGLPGLSMADKNAVIQELSLIVLDEPGQVKEYFAQIIEEALKMAYSRKGITAESPVPAVLSASPPTSAVQPAQSAYLEAQAVNNPTPPRSPVKSRSLSPVKPRPLSPAKPRYFSPVQKSPQKAIRGQLEGTSAEPKIAPEAIPEVKPSGSLVVPKGRPNPDAALRLASPDDFWARASSIPHKKY</sequence>
<feature type="region of interest" description="Disordered" evidence="1">
    <location>
        <begin position="853"/>
        <end position="934"/>
    </location>
</feature>
<dbReference type="EMBL" id="JAULSY010000100">
    <property type="protein sequence ID" value="KAK0665854.1"/>
    <property type="molecule type" value="Genomic_DNA"/>
</dbReference>
<dbReference type="AlphaFoldDB" id="A0AA39Z850"/>